<organism evidence="7 8">
    <name type="scientific">Metabacillus halosaccharovorans</name>
    <dbReference type="NCBI Taxonomy" id="930124"/>
    <lineage>
        <taxon>Bacteria</taxon>
        <taxon>Bacillati</taxon>
        <taxon>Bacillota</taxon>
        <taxon>Bacilli</taxon>
        <taxon>Bacillales</taxon>
        <taxon>Bacillaceae</taxon>
        <taxon>Metabacillus</taxon>
    </lineage>
</organism>
<dbReference type="RefSeq" id="WP_264142874.1">
    <property type="nucleotide sequence ID" value="NZ_JAOYEY010000036.1"/>
</dbReference>
<dbReference type="Proteomes" id="UP001526147">
    <property type="component" value="Unassembled WGS sequence"/>
</dbReference>
<dbReference type="CDD" id="cd07016">
    <property type="entry name" value="S14_ClpP_1"/>
    <property type="match status" value="1"/>
</dbReference>
<keyword evidence="2" id="KW-0963">Cytoplasm</keyword>
<reference evidence="7 8" key="1">
    <citation type="submission" date="2022-10" db="EMBL/GenBank/DDBJ databases">
        <title>Draft genome assembly of moderately radiation resistant bacterium Metabacillus halosaccharovorans.</title>
        <authorList>
            <person name="Pal S."/>
            <person name="Gopinathan A."/>
        </authorList>
    </citation>
    <scope>NUCLEOTIDE SEQUENCE [LARGE SCALE GENOMIC DNA]</scope>
    <source>
        <strain evidence="7 8">VITHBRA001</strain>
    </source>
</reference>
<keyword evidence="3 7" id="KW-0645">Protease</keyword>
<dbReference type="PRINTS" id="PR00127">
    <property type="entry name" value="CLPPROTEASEP"/>
</dbReference>
<dbReference type="InterPro" id="IPR029045">
    <property type="entry name" value="ClpP/crotonase-like_dom_sf"/>
</dbReference>
<name>A0ABT3DH76_9BACI</name>
<dbReference type="SUPFAM" id="SSF52096">
    <property type="entry name" value="ClpP/crotonase"/>
    <property type="match status" value="1"/>
</dbReference>
<dbReference type="EMBL" id="JAOYEY010000036">
    <property type="protein sequence ID" value="MCV9886246.1"/>
    <property type="molecule type" value="Genomic_DNA"/>
</dbReference>
<protein>
    <recommendedName>
        <fullName evidence="6">ATP-dependent Clp protease proteolytic subunit</fullName>
    </recommendedName>
</protein>
<dbReference type="Gene3D" id="3.90.226.10">
    <property type="entry name" value="2-enoyl-CoA Hydratase, Chain A, domain 1"/>
    <property type="match status" value="1"/>
</dbReference>
<evidence type="ECO:0000256" key="6">
    <source>
        <dbReference type="RuleBase" id="RU003567"/>
    </source>
</evidence>
<evidence type="ECO:0000313" key="7">
    <source>
        <dbReference type="EMBL" id="MCV9886246.1"/>
    </source>
</evidence>
<dbReference type="PANTHER" id="PTHR10381">
    <property type="entry name" value="ATP-DEPENDENT CLP PROTEASE PROTEOLYTIC SUBUNIT"/>
    <property type="match status" value="1"/>
</dbReference>
<evidence type="ECO:0000256" key="3">
    <source>
        <dbReference type="ARBA" id="ARBA00022670"/>
    </source>
</evidence>
<comment type="caution">
    <text evidence="7">The sequence shown here is derived from an EMBL/GenBank/DDBJ whole genome shotgun (WGS) entry which is preliminary data.</text>
</comment>
<keyword evidence="5" id="KW-0720">Serine protease</keyword>
<evidence type="ECO:0000256" key="1">
    <source>
        <dbReference type="ARBA" id="ARBA00007039"/>
    </source>
</evidence>
<proteinExistence type="inferred from homology"/>
<keyword evidence="4" id="KW-0378">Hydrolase</keyword>
<keyword evidence="8" id="KW-1185">Reference proteome</keyword>
<evidence type="ECO:0000256" key="5">
    <source>
        <dbReference type="ARBA" id="ARBA00022825"/>
    </source>
</evidence>
<sequence>MTLKRFKNEKYNNIASSIEHEFKAEAIGDSTEITIYGDIGESWWGESISANDIKEALKNVTSDSIVVRLNSPGGDVFDGITIYNQLKNHDAKVTIYVDGLAASAASIIAMAADELIMNTGSMLMIHEASTFTWGTKTDIKKTLNALEGIDKSLADIYMIRYQGERSEIDTMIKNETWFTSSEAVEVGLADRVNDVVDNDEEDLDSEEFKNNILKKFRNTNNPTTIAASTNNLLGKFKRQA</sequence>
<dbReference type="InterPro" id="IPR023562">
    <property type="entry name" value="ClpP/TepA"/>
</dbReference>
<evidence type="ECO:0000313" key="8">
    <source>
        <dbReference type="Proteomes" id="UP001526147"/>
    </source>
</evidence>
<dbReference type="InterPro" id="IPR001907">
    <property type="entry name" value="ClpP"/>
</dbReference>
<dbReference type="GO" id="GO:0006508">
    <property type="term" value="P:proteolysis"/>
    <property type="evidence" value="ECO:0007669"/>
    <property type="project" value="UniProtKB-KW"/>
</dbReference>
<evidence type="ECO:0000256" key="4">
    <source>
        <dbReference type="ARBA" id="ARBA00022801"/>
    </source>
</evidence>
<accession>A0ABT3DH76</accession>
<dbReference type="NCBIfam" id="NF045542">
    <property type="entry name" value="Clp_rel_HeadMat"/>
    <property type="match status" value="1"/>
</dbReference>
<gene>
    <name evidence="7" type="ORF">OIH86_11305</name>
</gene>
<dbReference type="Pfam" id="PF00574">
    <property type="entry name" value="CLP_protease"/>
    <property type="match status" value="1"/>
</dbReference>
<evidence type="ECO:0000256" key="2">
    <source>
        <dbReference type="ARBA" id="ARBA00022490"/>
    </source>
</evidence>
<comment type="similarity">
    <text evidence="1 6">Belongs to the peptidase S14 family.</text>
</comment>
<dbReference type="PANTHER" id="PTHR10381:SF70">
    <property type="entry name" value="ATP-DEPENDENT CLP PROTEASE PROTEOLYTIC SUBUNIT"/>
    <property type="match status" value="1"/>
</dbReference>
<dbReference type="GO" id="GO:0008233">
    <property type="term" value="F:peptidase activity"/>
    <property type="evidence" value="ECO:0007669"/>
    <property type="project" value="UniProtKB-KW"/>
</dbReference>